<keyword evidence="1" id="KW-0472">Membrane</keyword>
<dbReference type="RefSeq" id="XP_004504024.1">
    <property type="nucleotide sequence ID" value="XM_004503967.3"/>
</dbReference>
<reference evidence="2" key="1">
    <citation type="journal article" date="2013" name="Nat. Biotechnol.">
        <title>Draft genome sequence of chickpea (Cicer arietinum) provides a resource for trait improvement.</title>
        <authorList>
            <person name="Varshney R.K."/>
            <person name="Song C."/>
            <person name="Saxena R.K."/>
            <person name="Azam S."/>
            <person name="Yu S."/>
            <person name="Sharpe A.G."/>
            <person name="Cannon S."/>
            <person name="Baek J."/>
            <person name="Rosen B.D."/>
            <person name="Tar'an B."/>
            <person name="Millan T."/>
            <person name="Zhang X."/>
            <person name="Ramsay L.D."/>
            <person name="Iwata A."/>
            <person name="Wang Y."/>
            <person name="Nelson W."/>
            <person name="Farmer A.D."/>
            <person name="Gaur P.M."/>
            <person name="Soderlund C."/>
            <person name="Penmetsa R.V."/>
            <person name="Xu C."/>
            <person name="Bharti A.K."/>
            <person name="He W."/>
            <person name="Winter P."/>
            <person name="Zhao S."/>
            <person name="Hane J.K."/>
            <person name="Carrasquilla-Garcia N."/>
            <person name="Condie J.A."/>
            <person name="Upadhyaya H.D."/>
            <person name="Luo M.C."/>
            <person name="Thudi M."/>
            <person name="Gowda C.L."/>
            <person name="Singh N.P."/>
            <person name="Lichtenzveig J."/>
            <person name="Gali K.K."/>
            <person name="Rubio J."/>
            <person name="Nadarajan N."/>
            <person name="Dolezel J."/>
            <person name="Bansal K.C."/>
            <person name="Xu X."/>
            <person name="Edwards D."/>
            <person name="Zhang G."/>
            <person name="Kahl G."/>
            <person name="Gil J."/>
            <person name="Singh K.B."/>
            <person name="Datta S.K."/>
            <person name="Jackson S.A."/>
            <person name="Wang J."/>
            <person name="Cook D.R."/>
        </authorList>
    </citation>
    <scope>NUCLEOTIDE SEQUENCE [LARGE SCALE GENOMIC DNA]</scope>
    <source>
        <strain evidence="2">cv. CDC Frontier</strain>
    </source>
</reference>
<keyword evidence="1" id="KW-0812">Transmembrane</keyword>
<dbReference type="eggNOG" id="ENOG502S5K9">
    <property type="taxonomic scope" value="Eukaryota"/>
</dbReference>
<feature type="transmembrane region" description="Helical" evidence="1">
    <location>
        <begin position="20"/>
        <end position="41"/>
    </location>
</feature>
<organism evidence="2 3">
    <name type="scientific">Cicer arietinum</name>
    <name type="common">Chickpea</name>
    <name type="synonym">Garbanzo</name>
    <dbReference type="NCBI Taxonomy" id="3827"/>
    <lineage>
        <taxon>Eukaryota</taxon>
        <taxon>Viridiplantae</taxon>
        <taxon>Streptophyta</taxon>
        <taxon>Embryophyta</taxon>
        <taxon>Tracheophyta</taxon>
        <taxon>Spermatophyta</taxon>
        <taxon>Magnoliopsida</taxon>
        <taxon>eudicotyledons</taxon>
        <taxon>Gunneridae</taxon>
        <taxon>Pentapetalae</taxon>
        <taxon>rosids</taxon>
        <taxon>fabids</taxon>
        <taxon>Fabales</taxon>
        <taxon>Fabaceae</taxon>
        <taxon>Papilionoideae</taxon>
        <taxon>50 kb inversion clade</taxon>
        <taxon>NPAAA clade</taxon>
        <taxon>Hologalegina</taxon>
        <taxon>IRL clade</taxon>
        <taxon>Cicereae</taxon>
        <taxon>Cicer</taxon>
    </lineage>
</organism>
<protein>
    <submittedName>
        <fullName evidence="3">Uncharacterized protein LOC101490830</fullName>
    </submittedName>
</protein>
<gene>
    <name evidence="3" type="primary">LOC101490830</name>
</gene>
<dbReference type="PaxDb" id="3827-XP_004504024.1"/>
<proteinExistence type="predicted"/>
<dbReference type="AlphaFoldDB" id="A0A1S2YGH0"/>
<keyword evidence="1" id="KW-1133">Transmembrane helix</keyword>
<dbReference type="PANTHER" id="PTHR35771">
    <property type="entry name" value="TRANSMEMBRANE PROTEIN-RELATED"/>
    <property type="match status" value="1"/>
</dbReference>
<dbReference type="OrthoDB" id="1653570at2759"/>
<dbReference type="PANTHER" id="PTHR35771:SF3">
    <property type="entry name" value="TRANSMEMBRANE PROTEIN"/>
    <property type="match status" value="1"/>
</dbReference>
<dbReference type="Proteomes" id="UP000087171">
    <property type="component" value="Chromosome Ca6"/>
</dbReference>
<reference evidence="3" key="2">
    <citation type="submission" date="2025-08" db="UniProtKB">
        <authorList>
            <consortium name="RefSeq"/>
        </authorList>
    </citation>
    <scope>IDENTIFICATION</scope>
    <source>
        <tissue evidence="3">Etiolated seedlings</tissue>
    </source>
</reference>
<sequence>MLDFVDEFSLDAFKIPGLLIWIQLFLLLLFLAFIFCFTIIASDPSHSNHNTSTADSLSSIHSTTVTLNTNPLHITRGVENLSIEGEIRTSREVVREGIAEGEATSLYFLHPCYYFKLARVAFLKCFGFDSTSESDNPSTQNYMGKKKDS</sequence>
<evidence type="ECO:0000313" key="3">
    <source>
        <dbReference type="RefSeq" id="XP_004504024.1"/>
    </source>
</evidence>
<name>A0A1S2YGH0_CICAR</name>
<keyword evidence="2" id="KW-1185">Reference proteome</keyword>
<evidence type="ECO:0000256" key="1">
    <source>
        <dbReference type="SAM" id="Phobius"/>
    </source>
</evidence>
<evidence type="ECO:0000313" key="2">
    <source>
        <dbReference type="Proteomes" id="UP000087171"/>
    </source>
</evidence>
<accession>A0A1S2YGH0</accession>